<comment type="caution">
    <text evidence="3">The sequence shown here is derived from an EMBL/GenBank/DDBJ whole genome shotgun (WGS) entry which is preliminary data.</text>
</comment>
<dbReference type="GO" id="GO:0000793">
    <property type="term" value="C:condensed chromosome"/>
    <property type="evidence" value="ECO:0007669"/>
    <property type="project" value="TreeGrafter"/>
</dbReference>
<protein>
    <recommendedName>
        <fullName evidence="5">HOOK N-terminal domain-containing protein</fullName>
    </recommendedName>
</protein>
<keyword evidence="4" id="KW-1185">Reference proteome</keyword>
<evidence type="ECO:0008006" key="5">
    <source>
        <dbReference type="Google" id="ProtNLM"/>
    </source>
</evidence>
<feature type="region of interest" description="Disordered" evidence="2">
    <location>
        <begin position="834"/>
        <end position="867"/>
    </location>
</feature>
<dbReference type="EMBL" id="VFLP01000055">
    <property type="protein sequence ID" value="TRX90491.1"/>
    <property type="molecule type" value="Genomic_DNA"/>
</dbReference>
<name>A0A553HRC0_9PEZI</name>
<feature type="compositionally biased region" description="Acidic residues" evidence="2">
    <location>
        <begin position="774"/>
        <end position="783"/>
    </location>
</feature>
<feature type="region of interest" description="Disordered" evidence="2">
    <location>
        <begin position="724"/>
        <end position="743"/>
    </location>
</feature>
<accession>A0A553HRC0</accession>
<evidence type="ECO:0000313" key="4">
    <source>
        <dbReference type="Proteomes" id="UP000319160"/>
    </source>
</evidence>
<feature type="coiled-coil region" evidence="1">
    <location>
        <begin position="227"/>
        <end position="422"/>
    </location>
</feature>
<feature type="compositionally biased region" description="Low complexity" evidence="2">
    <location>
        <begin position="133"/>
        <end position="147"/>
    </location>
</feature>
<feature type="compositionally biased region" description="Polar residues" evidence="2">
    <location>
        <begin position="842"/>
        <end position="858"/>
    </location>
</feature>
<dbReference type="PANTHER" id="PTHR43941">
    <property type="entry name" value="STRUCTURAL MAINTENANCE OF CHROMOSOMES PROTEIN 2"/>
    <property type="match status" value="1"/>
</dbReference>
<dbReference type="GO" id="GO:0007076">
    <property type="term" value="P:mitotic chromosome condensation"/>
    <property type="evidence" value="ECO:0007669"/>
    <property type="project" value="TreeGrafter"/>
</dbReference>
<evidence type="ECO:0000256" key="2">
    <source>
        <dbReference type="SAM" id="MobiDB-lite"/>
    </source>
</evidence>
<dbReference type="Proteomes" id="UP000319160">
    <property type="component" value="Unassembled WGS sequence"/>
</dbReference>
<dbReference type="STRING" id="2512241.A0A553HRC0"/>
<feature type="coiled-coil region" evidence="1">
    <location>
        <begin position="604"/>
        <end position="638"/>
    </location>
</feature>
<feature type="region of interest" description="Disordered" evidence="2">
    <location>
        <begin position="121"/>
        <end position="152"/>
    </location>
</feature>
<evidence type="ECO:0000256" key="1">
    <source>
        <dbReference type="SAM" id="Coils"/>
    </source>
</evidence>
<gene>
    <name evidence="3" type="ORF">FHL15_008660</name>
</gene>
<dbReference type="Gene3D" id="1.10.418.10">
    <property type="entry name" value="Calponin-like domain"/>
    <property type="match status" value="1"/>
</dbReference>
<dbReference type="GO" id="GO:0000796">
    <property type="term" value="C:condensin complex"/>
    <property type="evidence" value="ECO:0007669"/>
    <property type="project" value="TreeGrafter"/>
</dbReference>
<reference evidence="4" key="1">
    <citation type="submission" date="2019-06" db="EMBL/GenBank/DDBJ databases">
        <title>Draft genome sequence of the griseofulvin-producing fungus Xylaria cubensis strain G536.</title>
        <authorList>
            <person name="Mead M.E."/>
            <person name="Raja H.A."/>
            <person name="Steenwyk J.L."/>
            <person name="Knowles S.L."/>
            <person name="Oberlies N.H."/>
            <person name="Rokas A."/>
        </authorList>
    </citation>
    <scope>NUCLEOTIDE SEQUENCE [LARGE SCALE GENOMIC DNA]</scope>
    <source>
        <strain evidence="4">G536</strain>
    </source>
</reference>
<organism evidence="3 4">
    <name type="scientific">Xylaria flabelliformis</name>
    <dbReference type="NCBI Taxonomy" id="2512241"/>
    <lineage>
        <taxon>Eukaryota</taxon>
        <taxon>Fungi</taxon>
        <taxon>Dikarya</taxon>
        <taxon>Ascomycota</taxon>
        <taxon>Pezizomycotina</taxon>
        <taxon>Sordariomycetes</taxon>
        <taxon>Xylariomycetidae</taxon>
        <taxon>Xylariales</taxon>
        <taxon>Xylariaceae</taxon>
        <taxon>Xylaria</taxon>
    </lineage>
</organism>
<dbReference type="GO" id="GO:0003682">
    <property type="term" value="F:chromatin binding"/>
    <property type="evidence" value="ECO:0007669"/>
    <property type="project" value="TreeGrafter"/>
</dbReference>
<dbReference type="GO" id="GO:0000785">
    <property type="term" value="C:chromatin"/>
    <property type="evidence" value="ECO:0007669"/>
    <property type="project" value="TreeGrafter"/>
</dbReference>
<dbReference type="OrthoDB" id="49395at2759"/>
<dbReference type="AlphaFoldDB" id="A0A553HRC0"/>
<dbReference type="PANTHER" id="PTHR43941:SF1">
    <property type="entry name" value="STRUCTURAL MAINTENANCE OF CHROMOSOMES PROTEIN 2"/>
    <property type="match status" value="1"/>
</dbReference>
<evidence type="ECO:0000313" key="3">
    <source>
        <dbReference type="EMBL" id="TRX90491.1"/>
    </source>
</evidence>
<feature type="region of interest" description="Disordered" evidence="2">
    <location>
        <begin position="762"/>
        <end position="783"/>
    </location>
</feature>
<keyword evidence="1" id="KW-0175">Coiled coil</keyword>
<dbReference type="SUPFAM" id="SSF116907">
    <property type="entry name" value="Hook domain"/>
    <property type="match status" value="1"/>
</dbReference>
<feature type="compositionally biased region" description="Polar residues" evidence="2">
    <location>
        <begin position="762"/>
        <end position="773"/>
    </location>
</feature>
<sequence length="959" mass="109253">MISSMNLQGTHVALLEWANSMIAKFAPDRESTLKVKKLEHLFDGALFSALLEILDPEYSPARFEQSLAESTTGDETRRSMHIIHISLNDFVRRLCPKIEPLLKTIDFQTLDREPTRVGMSEVNTLSLPPPHSSPELSSSVLTSSYQSPREHRDDTKDDLQVLLLFLCAACFHNENSQYIILVQELDPKFQSSIFQVITEVNTKLEQDSLTIDSDSATTSNSAKLDSDLAHEAAISDLQREAEEAKRQAGSLRVRLDRLQDNYDELVRKHEELQDENEHLHKQIESEAGNFDRHRLQRHLKENETLIANLENERNSLVDERERLLKDKARLEAASQKAELLIDENQELKAKNEELSKKANMADNLRKKVEASKHLEAELTSLRNDRMDLAKTYDQLTFANSKIEALKRESEAYASKMQGYEIDIANMRDQRLALMSQNQDMMMRLGELEQRSHIDEAVVKDLQEKVLMLDPSAAMDDPLAVHPTSLEDELNDSNNPISMRSLEVQRLQAENAVLKSSIGSETDKGQLVQEMEDLRASRQAIQDKYNDIFERFTVGQKQLDILIQNLSEKGLVKVLQACYDMDPDTKWLMSDYFREEAYSSLRTQVLAEQSRAKQFEKQLETIKEQLADKERALLEARGDCKAIFMEYLCDGENADHAGKVTAVEKTSLDALTDLKNTDGMIAASLRAELEVERRKNKLLKDETEAMQKQLLSAFIEKDELRREAEHANRELQKAADGQTVSTDYIKQSEKMEKLRTRYKQLQQVSHFSSNSPETLSDDDDDDDPDVVCMEEKRQTLWETVGSWNSPSPPKNGFHPFRVGHGGPLTVPKLAVTRLSPRGKSFPATDNTAGPATTSRSSKTQGKRKPKNWQYEQTDLKNRELERTLKAVRAGAEASAQKAQADQIIENLQRENAMIATAWYDLSSRLQSNHFVLQRRNENPKSWLNKQRQLVNGDSASIVLD</sequence>
<proteinExistence type="predicted"/>
<dbReference type="InterPro" id="IPR036872">
    <property type="entry name" value="CH_dom_sf"/>
</dbReference>